<dbReference type="PATRIC" id="fig|1423808.3.peg.1769"/>
<dbReference type="Proteomes" id="UP000051581">
    <property type="component" value="Unassembled WGS sequence"/>
</dbReference>
<dbReference type="InterPro" id="IPR015946">
    <property type="entry name" value="KH_dom-like_a/b"/>
</dbReference>
<dbReference type="RefSeq" id="WP_057823940.1">
    <property type="nucleotide sequence ID" value="NZ_AZEA01000003.1"/>
</dbReference>
<dbReference type="PANTHER" id="PTHR33797:SF2">
    <property type="entry name" value="ORGANIC HYDROPEROXIDE RESISTANCE PROTEIN-LIKE"/>
    <property type="match status" value="1"/>
</dbReference>
<comment type="similarity">
    <text evidence="1">Belongs to the OsmC/Ohr family.</text>
</comment>
<proteinExistence type="inferred from homology"/>
<sequence>MQKDERWNKPVLYQTEAVNDEGLNGHAYVPDGIKVETSNPLNSRPGTNPEQLLGMSLATCLEATLQAVEREHGVPHTAEVHVKVAYIGERAEYQFLVHAQIMVKGVDFETADKFAQEAENRCPVSKLLKNSGNYTAETVTSFD</sequence>
<evidence type="ECO:0000256" key="1">
    <source>
        <dbReference type="ARBA" id="ARBA00007378"/>
    </source>
</evidence>
<gene>
    <name evidence="2" type="ORF">FD17_GL001748</name>
</gene>
<dbReference type="InterPro" id="IPR036102">
    <property type="entry name" value="OsmC/Ohrsf"/>
</dbReference>
<protein>
    <submittedName>
        <fullName evidence="2">Redox protein, regulator of disulfide bond formation</fullName>
    </submittedName>
</protein>
<evidence type="ECO:0000313" key="3">
    <source>
        <dbReference type="Proteomes" id="UP000051581"/>
    </source>
</evidence>
<dbReference type="InterPro" id="IPR019953">
    <property type="entry name" value="OHR"/>
</dbReference>
<dbReference type="AlphaFoldDB" id="A0A0R1L0H5"/>
<dbReference type="SUPFAM" id="SSF82784">
    <property type="entry name" value="OsmC-like"/>
    <property type="match status" value="1"/>
</dbReference>
<comment type="caution">
    <text evidence="2">The sequence shown here is derived from an EMBL/GenBank/DDBJ whole genome shotgun (WGS) entry which is preliminary data.</text>
</comment>
<reference evidence="2 3" key="1">
    <citation type="journal article" date="2015" name="Genome Announc.">
        <title>Expanding the biotechnology potential of lactobacilli through comparative genomics of 213 strains and associated genera.</title>
        <authorList>
            <person name="Sun Z."/>
            <person name="Harris H.M."/>
            <person name="McCann A."/>
            <person name="Guo C."/>
            <person name="Argimon S."/>
            <person name="Zhang W."/>
            <person name="Yang X."/>
            <person name="Jeffery I.B."/>
            <person name="Cooney J.C."/>
            <person name="Kagawa T.F."/>
            <person name="Liu W."/>
            <person name="Song Y."/>
            <person name="Salvetti E."/>
            <person name="Wrobel A."/>
            <person name="Rasinkangas P."/>
            <person name="Parkhill J."/>
            <person name="Rea M.C."/>
            <person name="O'Sullivan O."/>
            <person name="Ritari J."/>
            <person name="Douillard F.P."/>
            <person name="Paul Ross R."/>
            <person name="Yang R."/>
            <person name="Briner A.E."/>
            <person name="Felis G.E."/>
            <person name="de Vos W.M."/>
            <person name="Barrangou R."/>
            <person name="Klaenhammer T.R."/>
            <person name="Caufield P.W."/>
            <person name="Cui Y."/>
            <person name="Zhang H."/>
            <person name="O'Toole P.W."/>
        </authorList>
    </citation>
    <scope>NUCLEOTIDE SEQUENCE [LARGE SCALE GENOMIC DNA]</scope>
    <source>
        <strain evidence="2 3">DSM 19904</strain>
    </source>
</reference>
<dbReference type="EMBL" id="AZEA01000003">
    <property type="protein sequence ID" value="KRK89260.1"/>
    <property type="molecule type" value="Genomic_DNA"/>
</dbReference>
<dbReference type="OrthoDB" id="9797508at2"/>
<dbReference type="InterPro" id="IPR003718">
    <property type="entry name" value="OsmC/Ohr_fam"/>
</dbReference>
<dbReference type="Gene3D" id="3.30.300.20">
    <property type="match status" value="1"/>
</dbReference>
<name>A0A0R1L0H5_9LACO</name>
<dbReference type="PANTHER" id="PTHR33797">
    <property type="entry name" value="ORGANIC HYDROPEROXIDE RESISTANCE PROTEIN-LIKE"/>
    <property type="match status" value="1"/>
</dbReference>
<dbReference type="Pfam" id="PF02566">
    <property type="entry name" value="OsmC"/>
    <property type="match status" value="1"/>
</dbReference>
<evidence type="ECO:0000313" key="2">
    <source>
        <dbReference type="EMBL" id="KRK89260.1"/>
    </source>
</evidence>
<dbReference type="GO" id="GO:0006979">
    <property type="term" value="P:response to oxidative stress"/>
    <property type="evidence" value="ECO:0007669"/>
    <property type="project" value="InterPro"/>
</dbReference>
<organism evidence="2 3">
    <name type="scientific">Lentilactobacillus sunkii DSM 19904</name>
    <dbReference type="NCBI Taxonomy" id="1423808"/>
    <lineage>
        <taxon>Bacteria</taxon>
        <taxon>Bacillati</taxon>
        <taxon>Bacillota</taxon>
        <taxon>Bacilli</taxon>
        <taxon>Lactobacillales</taxon>
        <taxon>Lactobacillaceae</taxon>
        <taxon>Lentilactobacillus</taxon>
    </lineage>
</organism>
<keyword evidence="3" id="KW-1185">Reference proteome</keyword>
<accession>A0A0R1L0H5</accession>